<dbReference type="EMBL" id="ABQC02000016">
    <property type="protein sequence ID" value="EDY96117.1"/>
    <property type="molecule type" value="Genomic_DNA"/>
</dbReference>
<reference evidence="8 9" key="2">
    <citation type="submission" date="2008-08" db="EMBL/GenBank/DDBJ databases">
        <authorList>
            <person name="Fulton L."/>
            <person name="Clifton S."/>
            <person name="Fulton B."/>
            <person name="Xu J."/>
            <person name="Minx P."/>
            <person name="Pepin K.H."/>
            <person name="Johnson M."/>
            <person name="Thiruvilangam P."/>
            <person name="Bhonagiri V."/>
            <person name="Nash W.E."/>
            <person name="Mardis E.R."/>
            <person name="Wilson R.K."/>
        </authorList>
    </citation>
    <scope>NUCLEOTIDE SEQUENCE [LARGE SCALE GENOMIC DNA]</scope>
    <source>
        <strain evidence="9">DSM 17135 / JCM 12973 / M2</strain>
    </source>
</reference>
<evidence type="ECO:0000256" key="3">
    <source>
        <dbReference type="ARBA" id="ARBA00022630"/>
    </source>
</evidence>
<dbReference type="InterPro" id="IPR050074">
    <property type="entry name" value="DHO_dehydrogenase"/>
</dbReference>
<organism evidence="8 9">
    <name type="scientific">Phocaeicola plebeius (strain DSM 17135 / JCM 12973 / CCUG 54634 / M2)</name>
    <name type="common">Bacteroides plebeius</name>
    <dbReference type="NCBI Taxonomy" id="484018"/>
    <lineage>
        <taxon>Bacteria</taxon>
        <taxon>Pseudomonadati</taxon>
        <taxon>Bacteroidota</taxon>
        <taxon>Bacteroidia</taxon>
        <taxon>Bacteroidales</taxon>
        <taxon>Bacteroidaceae</taxon>
        <taxon>Phocaeicola</taxon>
    </lineage>
</organism>
<dbReference type="InterPro" id="IPR005720">
    <property type="entry name" value="Dihydroorotate_DH_cat"/>
</dbReference>
<keyword evidence="5" id="KW-0665">Pyrimidine biosynthesis</keyword>
<dbReference type="GO" id="GO:0005737">
    <property type="term" value="C:cytoplasm"/>
    <property type="evidence" value="ECO:0007669"/>
    <property type="project" value="InterPro"/>
</dbReference>
<dbReference type="HOGENOM" id="CLU_042042_4_0_10"/>
<dbReference type="eggNOG" id="COG0167">
    <property type="taxonomic scope" value="Bacteria"/>
</dbReference>
<comment type="pathway">
    <text evidence="2">Pyrimidine metabolism; UMP biosynthesis via de novo pathway.</text>
</comment>
<comment type="caution">
    <text evidence="8">The sequence shown here is derived from an EMBL/GenBank/DDBJ whole genome shotgun (WGS) entry which is preliminary data.</text>
</comment>
<evidence type="ECO:0000256" key="2">
    <source>
        <dbReference type="ARBA" id="ARBA00004725"/>
    </source>
</evidence>
<dbReference type="Gene3D" id="3.20.20.70">
    <property type="entry name" value="Aldolase class I"/>
    <property type="match status" value="1"/>
</dbReference>
<dbReference type="GO" id="GO:0006207">
    <property type="term" value="P:'de novo' pyrimidine nucleobase biosynthetic process"/>
    <property type="evidence" value="ECO:0007669"/>
    <property type="project" value="TreeGrafter"/>
</dbReference>
<dbReference type="GO" id="GO:0004152">
    <property type="term" value="F:dihydroorotate dehydrogenase activity"/>
    <property type="evidence" value="ECO:0007669"/>
    <property type="project" value="InterPro"/>
</dbReference>
<dbReference type="InterPro" id="IPR013785">
    <property type="entry name" value="Aldolase_TIM"/>
</dbReference>
<reference evidence="8 9" key="1">
    <citation type="submission" date="2008-08" db="EMBL/GenBank/DDBJ databases">
        <title>Draft genome sequence of Bacteroides plebeius (DSM 17135).</title>
        <authorList>
            <person name="Sudarsanam P."/>
            <person name="Ley R."/>
            <person name="Guruge J."/>
            <person name="Turnbaugh P.J."/>
            <person name="Mahowald M."/>
            <person name="Liep D."/>
            <person name="Gordon J."/>
        </authorList>
    </citation>
    <scope>NUCLEOTIDE SEQUENCE [LARGE SCALE GENOMIC DNA]</scope>
    <source>
        <strain evidence="9">DSM 17135 / JCM 12973 / M2</strain>
    </source>
</reference>
<feature type="domain" description="Dihydroorotate dehydrogenase catalytic" evidence="7">
    <location>
        <begin position="15"/>
        <end position="296"/>
    </location>
</feature>
<keyword evidence="3" id="KW-0285">Flavoprotein</keyword>
<gene>
    <name evidence="8" type="ORF">BACPLE_01423</name>
</gene>
<evidence type="ECO:0000256" key="6">
    <source>
        <dbReference type="ARBA" id="ARBA00023002"/>
    </source>
</evidence>
<accession>B5CXI2</accession>
<dbReference type="AlphaFoldDB" id="B5CXI2"/>
<keyword evidence="4" id="KW-0288">FMN</keyword>
<dbReference type="UniPathway" id="UPA00070"/>
<evidence type="ECO:0000256" key="4">
    <source>
        <dbReference type="ARBA" id="ARBA00022643"/>
    </source>
</evidence>
<protein>
    <submittedName>
        <fullName evidence="8">Putative dihydroorotate dehydrogenase 2</fullName>
    </submittedName>
</protein>
<dbReference type="Proteomes" id="UP000003452">
    <property type="component" value="Unassembled WGS sequence"/>
</dbReference>
<keyword evidence="6" id="KW-0560">Oxidoreductase</keyword>
<dbReference type="PANTHER" id="PTHR48109">
    <property type="entry name" value="DIHYDROOROTATE DEHYDROGENASE (QUINONE), MITOCHONDRIAL-RELATED"/>
    <property type="match status" value="1"/>
</dbReference>
<dbReference type="PANTHER" id="PTHR48109:SF3">
    <property type="entry name" value="SLL0744 PROTEIN"/>
    <property type="match status" value="1"/>
</dbReference>
<dbReference type="GO" id="GO:0044205">
    <property type="term" value="P:'de novo' UMP biosynthetic process"/>
    <property type="evidence" value="ECO:0007669"/>
    <property type="project" value="UniProtKB-UniPathway"/>
</dbReference>
<evidence type="ECO:0000256" key="5">
    <source>
        <dbReference type="ARBA" id="ARBA00022975"/>
    </source>
</evidence>
<evidence type="ECO:0000256" key="1">
    <source>
        <dbReference type="ARBA" id="ARBA00001917"/>
    </source>
</evidence>
<name>B5CXI2_PHOPM</name>
<evidence type="ECO:0000313" key="8">
    <source>
        <dbReference type="EMBL" id="EDY96117.1"/>
    </source>
</evidence>
<dbReference type="Pfam" id="PF01180">
    <property type="entry name" value="DHO_dh"/>
    <property type="match status" value="1"/>
</dbReference>
<dbReference type="InterPro" id="IPR012135">
    <property type="entry name" value="Dihydroorotate_DH_1_2"/>
</dbReference>
<comment type="cofactor">
    <cofactor evidence="1">
        <name>FMN</name>
        <dbReference type="ChEBI" id="CHEBI:58210"/>
    </cofactor>
</comment>
<dbReference type="SUPFAM" id="SSF51395">
    <property type="entry name" value="FMN-linked oxidoreductases"/>
    <property type="match status" value="1"/>
</dbReference>
<proteinExistence type="predicted"/>
<sequence>MEIEYIKNEKNMAQLKTTFAGLTLNNPIIISSSGLTNSLAKIQKLEEAGAGAVVLKSVFEEQINMQAGSMQGYGSPEADDYLGAYVRSHALNEHITLIEDVKKHCKIPVIASINCYSDSEWTDFARLMEEAGADALELNILSLQTSKDYTPGSFEQRHIDILRHIKKVVRIPVIMKLGSNLTNPVALINQLYANGAAAVVLFNRFYQPDIQIDNLTFTTANVMSSPSELSDRIRWTAIASAEVPQLDYAVSGGVHNGKGVIKSLLSGAAAVEVCSVIYQHGNQMIEEMKKELAEWMDDKGYDSIAQFKGKMNASAAGDINPFERTQFMKYYSNHEE</sequence>
<dbReference type="NCBIfam" id="NF005741">
    <property type="entry name" value="PRK07565.1"/>
    <property type="match status" value="1"/>
</dbReference>
<evidence type="ECO:0000313" key="9">
    <source>
        <dbReference type="Proteomes" id="UP000003452"/>
    </source>
</evidence>
<evidence type="ECO:0000259" key="7">
    <source>
        <dbReference type="Pfam" id="PF01180"/>
    </source>
</evidence>
<dbReference type="PIRSF" id="PIRSF000164">
    <property type="entry name" value="DHO_oxidase"/>
    <property type="match status" value="1"/>
</dbReference>